<dbReference type="InterPro" id="IPR001296">
    <property type="entry name" value="Glyco_trans_1"/>
</dbReference>
<dbReference type="AlphaFoldDB" id="A0A1G1XYN7"/>
<comment type="caution">
    <text evidence="3">The sequence shown here is derived from an EMBL/GenBank/DDBJ whole genome shotgun (WGS) entry which is preliminary data.</text>
</comment>
<evidence type="ECO:0000259" key="1">
    <source>
        <dbReference type="Pfam" id="PF00534"/>
    </source>
</evidence>
<sequence>MKVLMISTDNTLLGQAGIGDAVSRHQQYAQQVERLDILVLTKGLKQPNQIAPNCQVVPLNFWGHRKKSQKFYEKYHYDLIVCQDPFITGSLGVQLKKKFGPKLIIHFHGDFLDNPYWLQENFRHRVYKKMAEKTIYQADSIRVVSEGIKQKLIKRGVAEHNIYKISTPVNLVKFETEPTNEPRSKKIVLTVSRIVKSKDFPTLVKTANQVYQSVPDFEWQIIGDGPLLRKFQSATKHQPYLKWLGRIDHDQLVNYYRQATVLVLTSTNESFGKVFLEAAMSRLPAVSTDTVGAQEIIFDGESGYLVSIGDWQSLAERIVYFLKNQSVAKNFGQRAYEIVKANFDYAKNIELIIQMWRQTVGGQ</sequence>
<dbReference type="EMBL" id="MHIE01000025">
    <property type="protein sequence ID" value="OGY45195.1"/>
    <property type="molecule type" value="Genomic_DNA"/>
</dbReference>
<evidence type="ECO:0000313" key="3">
    <source>
        <dbReference type="EMBL" id="OGY45195.1"/>
    </source>
</evidence>
<accession>A0A1G1XYN7</accession>
<dbReference type="Gene3D" id="3.40.50.2000">
    <property type="entry name" value="Glycogen Phosphorylase B"/>
    <property type="match status" value="2"/>
</dbReference>
<name>A0A1G1XYN7_9BACT</name>
<dbReference type="GO" id="GO:0016757">
    <property type="term" value="F:glycosyltransferase activity"/>
    <property type="evidence" value="ECO:0007669"/>
    <property type="project" value="InterPro"/>
</dbReference>
<feature type="domain" description="Glycosyl transferase family 1" evidence="1">
    <location>
        <begin position="177"/>
        <end position="337"/>
    </location>
</feature>
<dbReference type="SUPFAM" id="SSF53756">
    <property type="entry name" value="UDP-Glycosyltransferase/glycogen phosphorylase"/>
    <property type="match status" value="1"/>
</dbReference>
<reference evidence="3 4" key="1">
    <citation type="journal article" date="2016" name="Nat. Commun.">
        <title>Thousands of microbial genomes shed light on interconnected biogeochemical processes in an aquifer system.</title>
        <authorList>
            <person name="Anantharaman K."/>
            <person name="Brown C.T."/>
            <person name="Hug L.A."/>
            <person name="Sharon I."/>
            <person name="Castelle C.J."/>
            <person name="Probst A.J."/>
            <person name="Thomas B.C."/>
            <person name="Singh A."/>
            <person name="Wilkins M.J."/>
            <person name="Karaoz U."/>
            <person name="Brodie E.L."/>
            <person name="Williams K.H."/>
            <person name="Hubbard S.S."/>
            <person name="Banfield J.F."/>
        </authorList>
    </citation>
    <scope>NUCLEOTIDE SEQUENCE [LARGE SCALE GENOMIC DNA]</scope>
</reference>
<dbReference type="InterPro" id="IPR028098">
    <property type="entry name" value="Glyco_trans_4-like_N"/>
</dbReference>
<dbReference type="PANTHER" id="PTHR45947">
    <property type="entry name" value="SULFOQUINOVOSYL TRANSFERASE SQD2"/>
    <property type="match status" value="1"/>
</dbReference>
<evidence type="ECO:0008006" key="5">
    <source>
        <dbReference type="Google" id="ProtNLM"/>
    </source>
</evidence>
<protein>
    <recommendedName>
        <fullName evidence="5">Glycosyl transferase family 1 domain-containing protein</fullName>
    </recommendedName>
</protein>
<dbReference type="Pfam" id="PF00534">
    <property type="entry name" value="Glycos_transf_1"/>
    <property type="match status" value="1"/>
</dbReference>
<dbReference type="Proteomes" id="UP000178240">
    <property type="component" value="Unassembled WGS sequence"/>
</dbReference>
<dbReference type="CDD" id="cd03801">
    <property type="entry name" value="GT4_PimA-like"/>
    <property type="match status" value="1"/>
</dbReference>
<dbReference type="STRING" id="1797535.A2744_01410"/>
<proteinExistence type="predicted"/>
<organism evidence="3 4">
    <name type="scientific">Candidatus Buchananbacteria bacterium RIFCSPHIGHO2_01_FULL_44_11</name>
    <dbReference type="NCBI Taxonomy" id="1797535"/>
    <lineage>
        <taxon>Bacteria</taxon>
        <taxon>Candidatus Buchananiibacteriota</taxon>
    </lineage>
</organism>
<evidence type="ECO:0000259" key="2">
    <source>
        <dbReference type="Pfam" id="PF13439"/>
    </source>
</evidence>
<feature type="domain" description="Glycosyltransferase subfamily 4-like N-terminal" evidence="2">
    <location>
        <begin position="59"/>
        <end position="171"/>
    </location>
</feature>
<dbReference type="InterPro" id="IPR050194">
    <property type="entry name" value="Glycosyltransferase_grp1"/>
</dbReference>
<evidence type="ECO:0000313" key="4">
    <source>
        <dbReference type="Proteomes" id="UP000178240"/>
    </source>
</evidence>
<dbReference type="PANTHER" id="PTHR45947:SF3">
    <property type="entry name" value="SULFOQUINOVOSYL TRANSFERASE SQD2"/>
    <property type="match status" value="1"/>
</dbReference>
<gene>
    <name evidence="3" type="ORF">A2744_01410</name>
</gene>
<dbReference type="Pfam" id="PF13439">
    <property type="entry name" value="Glyco_transf_4"/>
    <property type="match status" value="1"/>
</dbReference>